<gene>
    <name evidence="1" type="ORF">NS184_08760</name>
</gene>
<evidence type="ECO:0000313" key="1">
    <source>
        <dbReference type="EMBL" id="KTR06656.1"/>
    </source>
</evidence>
<evidence type="ECO:0000313" key="2">
    <source>
        <dbReference type="Proteomes" id="UP000078252"/>
    </source>
</evidence>
<organism evidence="1 2">
    <name type="scientific">Curtobacterium luteum</name>
    <dbReference type="NCBI Taxonomy" id="33881"/>
    <lineage>
        <taxon>Bacteria</taxon>
        <taxon>Bacillati</taxon>
        <taxon>Actinomycetota</taxon>
        <taxon>Actinomycetes</taxon>
        <taxon>Micrococcales</taxon>
        <taxon>Microbacteriaceae</taxon>
        <taxon>Curtobacterium</taxon>
    </lineage>
</organism>
<proteinExistence type="predicted"/>
<dbReference type="PATRIC" id="fig|33881.3.peg.2081"/>
<reference evidence="1 2" key="1">
    <citation type="journal article" date="2016" name="Front. Microbiol.">
        <title>Genomic Resource of Rice Seed Associated Bacteria.</title>
        <authorList>
            <person name="Midha S."/>
            <person name="Bansal K."/>
            <person name="Sharma S."/>
            <person name="Kumar N."/>
            <person name="Patil P.P."/>
            <person name="Chaudhry V."/>
            <person name="Patil P.B."/>
        </authorList>
    </citation>
    <scope>NUCLEOTIDE SEQUENCE [LARGE SCALE GENOMIC DNA]</scope>
    <source>
        <strain evidence="1 2">NS184</strain>
    </source>
</reference>
<dbReference type="EMBL" id="LDQC01000046">
    <property type="protein sequence ID" value="KTR06656.1"/>
    <property type="molecule type" value="Genomic_DNA"/>
</dbReference>
<sequence>MPESHDFFVAADPGTARARTRDALVREGYTVDDADQGGLRATRGSLGLTLLIGAWANDRTFHTRLDVQVMVTPDGRTVVRLLRGSGRSMVKGGAIGLARGNRAFEQAANAIHTVFAQAGVLTASVRG</sequence>
<name>A0A175RSI0_9MICO</name>
<comment type="caution">
    <text evidence="1">The sequence shown here is derived from an EMBL/GenBank/DDBJ whole genome shotgun (WGS) entry which is preliminary data.</text>
</comment>
<dbReference type="Proteomes" id="UP000078252">
    <property type="component" value="Unassembled WGS sequence"/>
</dbReference>
<protein>
    <submittedName>
        <fullName evidence="1">Uncharacterized protein</fullName>
    </submittedName>
</protein>
<dbReference type="AlphaFoldDB" id="A0A175RSI0"/>
<dbReference type="RefSeq" id="WP_058725734.1">
    <property type="nucleotide sequence ID" value="NZ_LDQC01000046.1"/>
</dbReference>
<dbReference type="OrthoDB" id="5018868at2"/>
<accession>A0A175RSI0</accession>